<evidence type="ECO:0008006" key="4">
    <source>
        <dbReference type="Google" id="ProtNLM"/>
    </source>
</evidence>
<evidence type="ECO:0000313" key="2">
    <source>
        <dbReference type="EMBL" id="GAA2000003.1"/>
    </source>
</evidence>
<dbReference type="RefSeq" id="WP_344662131.1">
    <property type="nucleotide sequence ID" value="NZ_BAAAQM010000067.1"/>
</dbReference>
<keyword evidence="3" id="KW-1185">Reference proteome</keyword>
<dbReference type="Pfam" id="PF04107">
    <property type="entry name" value="GCS2"/>
    <property type="match status" value="1"/>
</dbReference>
<comment type="caution">
    <text evidence="2">The sequence shown here is derived from an EMBL/GenBank/DDBJ whole genome shotgun (WGS) entry which is preliminary data.</text>
</comment>
<reference evidence="2 3" key="1">
    <citation type="journal article" date="2019" name="Int. J. Syst. Evol. Microbiol.">
        <title>The Global Catalogue of Microorganisms (GCM) 10K type strain sequencing project: providing services to taxonomists for standard genome sequencing and annotation.</title>
        <authorList>
            <consortium name="The Broad Institute Genomics Platform"/>
            <consortium name="The Broad Institute Genome Sequencing Center for Infectious Disease"/>
            <person name="Wu L."/>
            <person name="Ma J."/>
        </authorList>
    </citation>
    <scope>NUCLEOTIDE SEQUENCE [LARGE SCALE GENOMIC DNA]</scope>
    <source>
        <strain evidence="2 3">JCM 16013</strain>
    </source>
</reference>
<dbReference type="InterPro" id="IPR050141">
    <property type="entry name" value="GCL_type2/YbdK_subfam"/>
</dbReference>
<accession>A0ABN2T6G8</accession>
<protein>
    <recommendedName>
        <fullName evidence="4">Glutamate--cysteine ligase</fullName>
    </recommendedName>
</protein>
<dbReference type="PANTHER" id="PTHR36510:SF3">
    <property type="entry name" value="CONSERVED PROTEIN"/>
    <property type="match status" value="1"/>
</dbReference>
<organism evidence="2 3">
    <name type="scientific">Catenulispora subtropica</name>
    <dbReference type="NCBI Taxonomy" id="450798"/>
    <lineage>
        <taxon>Bacteria</taxon>
        <taxon>Bacillati</taxon>
        <taxon>Actinomycetota</taxon>
        <taxon>Actinomycetes</taxon>
        <taxon>Catenulisporales</taxon>
        <taxon>Catenulisporaceae</taxon>
        <taxon>Catenulispora</taxon>
    </lineage>
</organism>
<dbReference type="InterPro" id="IPR006336">
    <property type="entry name" value="GCS2"/>
</dbReference>
<sequence length="495" mass="55489">MGERVVATEFTGADRTRFRERLRAGFEVFRRMLAEDRFERGRTLMGVELELDLVGPTGRPVMVNQDVLSRIASRDFQTELGQFNLEVNIAPHKLVGTVFSELAEELRTSLAYADRQARAAGARILMIGILPTLDEEHMVVENFSHEDRYFLLNDEIAQVRGEDFLVEIDGVEHLRTTFGSIMPEACNTSVQFHLQVSPETFAPAWNAAQAVAGVQVALGANSPFLFGRQLWAETRIPLFEQATDFRVQELAAQGVRPRVWFGERWIASPVDLFEENLKYFTALLPVSSEEDPEKVLAEGGVPHLPELRLHNGTVYRWNRPVYDVARGKPHLRVENRVLPAGPTVVDVLANAAFFYGCVKSMMDDPDPVWRHLLFADAARNLHTAARFGLRADLAWRADRHPGPVPVRDLVLRDLLPAARRGLDALGIDPRDRDDFLGVIEGRCVTGRNGSTWLSGAFHRLVDGEGLDRAEALERLTVEYADLMLTGAPAHTWPQG</sequence>
<dbReference type="PANTHER" id="PTHR36510">
    <property type="entry name" value="GLUTAMATE--CYSTEINE LIGASE 2-RELATED"/>
    <property type="match status" value="1"/>
</dbReference>
<dbReference type="PIRSF" id="PIRSF012666">
    <property type="entry name" value="UCP012666"/>
    <property type="match status" value="1"/>
</dbReference>
<dbReference type="Gene3D" id="3.30.590.20">
    <property type="match status" value="1"/>
</dbReference>
<name>A0ABN2T6G8_9ACTN</name>
<dbReference type="Proteomes" id="UP001499854">
    <property type="component" value="Unassembled WGS sequence"/>
</dbReference>
<evidence type="ECO:0000313" key="3">
    <source>
        <dbReference type="Proteomes" id="UP001499854"/>
    </source>
</evidence>
<proteinExistence type="predicted"/>
<dbReference type="InterPro" id="IPR016602">
    <property type="entry name" value="UCP012666"/>
</dbReference>
<dbReference type="InterPro" id="IPR014746">
    <property type="entry name" value="Gln_synth/guanido_kin_cat_dom"/>
</dbReference>
<evidence type="ECO:0000256" key="1">
    <source>
        <dbReference type="ARBA" id="ARBA00048819"/>
    </source>
</evidence>
<comment type="catalytic activity">
    <reaction evidence="1">
        <text>L-cysteine + L-glutamate + ATP = gamma-L-glutamyl-L-cysteine + ADP + phosphate + H(+)</text>
        <dbReference type="Rhea" id="RHEA:13285"/>
        <dbReference type="ChEBI" id="CHEBI:15378"/>
        <dbReference type="ChEBI" id="CHEBI:29985"/>
        <dbReference type="ChEBI" id="CHEBI:30616"/>
        <dbReference type="ChEBI" id="CHEBI:35235"/>
        <dbReference type="ChEBI" id="CHEBI:43474"/>
        <dbReference type="ChEBI" id="CHEBI:58173"/>
        <dbReference type="ChEBI" id="CHEBI:456216"/>
        <dbReference type="EC" id="6.3.2.2"/>
    </reaction>
</comment>
<dbReference type="EMBL" id="BAAAQM010000067">
    <property type="protein sequence ID" value="GAA2000003.1"/>
    <property type="molecule type" value="Genomic_DNA"/>
</dbReference>
<gene>
    <name evidence="2" type="ORF">GCM10009838_76840</name>
</gene>
<dbReference type="SUPFAM" id="SSF55931">
    <property type="entry name" value="Glutamine synthetase/guanido kinase"/>
    <property type="match status" value="1"/>
</dbReference>